<keyword evidence="8" id="KW-1185">Reference proteome</keyword>
<dbReference type="PANTHER" id="PTHR13789:SF318">
    <property type="entry name" value="GERANYLGERANYL DIPHOSPHATE REDUCTASE"/>
    <property type="match status" value="1"/>
</dbReference>
<comment type="cofactor">
    <cofactor evidence="1">
        <name>FAD</name>
        <dbReference type="ChEBI" id="CHEBI:57692"/>
    </cofactor>
</comment>
<accession>A0ABV0B3Y3</accession>
<evidence type="ECO:0000256" key="4">
    <source>
        <dbReference type="ARBA" id="ARBA00023002"/>
    </source>
</evidence>
<dbReference type="SUPFAM" id="SSF51905">
    <property type="entry name" value="FAD/NAD(P)-binding domain"/>
    <property type="match status" value="1"/>
</dbReference>
<evidence type="ECO:0000259" key="6">
    <source>
        <dbReference type="Pfam" id="PF01494"/>
    </source>
</evidence>
<dbReference type="PANTHER" id="PTHR13789">
    <property type="entry name" value="MONOOXYGENASE"/>
    <property type="match status" value="1"/>
</dbReference>
<dbReference type="InterPro" id="IPR036188">
    <property type="entry name" value="FAD/NAD-bd_sf"/>
</dbReference>
<name>A0ABV0B3Y3_9SPHN</name>
<dbReference type="Pfam" id="PF01494">
    <property type="entry name" value="FAD_binding_3"/>
    <property type="match status" value="1"/>
</dbReference>
<keyword evidence="3" id="KW-0274">FAD</keyword>
<keyword evidence="5 7" id="KW-0503">Monooxygenase</keyword>
<evidence type="ECO:0000256" key="5">
    <source>
        <dbReference type="ARBA" id="ARBA00023033"/>
    </source>
</evidence>
<sequence length="382" mass="40532">MSDKRIVIVGGGIGGLTAATAIAQAGMHAVLLEAAPVFGEIGAGVTLSPNAMKGLDHIGICEQVAAAGIEPSRQRIQHWEDGRILVPMARASQRDRYGAPYVTVHRADLHKLLLDAATTAGVELRNDAAVVDSDGAAAILASGERIEGDALIGADGVKSVIRRRFESGPAIFTGHVACRSLVPVDGALRDLVEYPGIHIGPGRMITRYGVRGNRLLNIVFFARQDGWTEEGWTIPADPADLAATYAGWCDEVQALIAAASRQPLFKWAINARSPLPDWVVEDRVALLGDAAHAMTPFLGHGAACAIEDAIVLARALAAAETVAGGLRRYVDARHERATFIQAESNANADRMQSADSALFGLGQMRDEESLGLFDYDCRTVSV</sequence>
<dbReference type="RefSeq" id="WP_346244835.1">
    <property type="nucleotide sequence ID" value="NZ_JBDIZK010000001.1"/>
</dbReference>
<reference evidence="7 8" key="1">
    <citation type="submission" date="2024-05" db="EMBL/GenBank/DDBJ databases">
        <title>Sphingomonas sp. HF-S3 16S ribosomal RNA gene Genome sequencing and assembly.</title>
        <authorList>
            <person name="Lee H."/>
        </authorList>
    </citation>
    <scope>NUCLEOTIDE SEQUENCE [LARGE SCALE GENOMIC DNA]</scope>
    <source>
        <strain evidence="7 8">HF-S3</strain>
    </source>
</reference>
<dbReference type="PRINTS" id="PR00420">
    <property type="entry name" value="RNGMNOXGNASE"/>
</dbReference>
<evidence type="ECO:0000313" key="8">
    <source>
        <dbReference type="Proteomes" id="UP001427805"/>
    </source>
</evidence>
<feature type="domain" description="FAD-binding" evidence="6">
    <location>
        <begin position="6"/>
        <end position="338"/>
    </location>
</feature>
<dbReference type="InterPro" id="IPR002938">
    <property type="entry name" value="FAD-bd"/>
</dbReference>
<dbReference type="SUPFAM" id="SSF54373">
    <property type="entry name" value="FAD-linked reductases, C-terminal domain"/>
    <property type="match status" value="1"/>
</dbReference>
<dbReference type="Gene3D" id="3.50.50.60">
    <property type="entry name" value="FAD/NAD(P)-binding domain"/>
    <property type="match status" value="1"/>
</dbReference>
<evidence type="ECO:0000256" key="3">
    <source>
        <dbReference type="ARBA" id="ARBA00022827"/>
    </source>
</evidence>
<dbReference type="InterPro" id="IPR050493">
    <property type="entry name" value="FAD-dep_Monooxygenase_BioMet"/>
</dbReference>
<dbReference type="Proteomes" id="UP001427805">
    <property type="component" value="Unassembled WGS sequence"/>
</dbReference>
<evidence type="ECO:0000256" key="2">
    <source>
        <dbReference type="ARBA" id="ARBA00022630"/>
    </source>
</evidence>
<evidence type="ECO:0000256" key="1">
    <source>
        <dbReference type="ARBA" id="ARBA00001974"/>
    </source>
</evidence>
<gene>
    <name evidence="7" type="ORF">TPR58_01525</name>
</gene>
<dbReference type="GO" id="GO:0004497">
    <property type="term" value="F:monooxygenase activity"/>
    <property type="evidence" value="ECO:0007669"/>
    <property type="project" value="UniProtKB-KW"/>
</dbReference>
<keyword evidence="4" id="KW-0560">Oxidoreductase</keyword>
<proteinExistence type="predicted"/>
<evidence type="ECO:0000313" key="7">
    <source>
        <dbReference type="EMBL" id="MEN3745830.1"/>
    </source>
</evidence>
<protein>
    <submittedName>
        <fullName evidence="7">FAD-dependent monooxygenase</fullName>
    </submittedName>
</protein>
<organism evidence="7 8">
    <name type="scientific">Sphingomonas rustica</name>
    <dbReference type="NCBI Taxonomy" id="3103142"/>
    <lineage>
        <taxon>Bacteria</taxon>
        <taxon>Pseudomonadati</taxon>
        <taxon>Pseudomonadota</taxon>
        <taxon>Alphaproteobacteria</taxon>
        <taxon>Sphingomonadales</taxon>
        <taxon>Sphingomonadaceae</taxon>
        <taxon>Sphingomonas</taxon>
    </lineage>
</organism>
<dbReference type="EMBL" id="JBDIZK010000001">
    <property type="protein sequence ID" value="MEN3745830.1"/>
    <property type="molecule type" value="Genomic_DNA"/>
</dbReference>
<comment type="caution">
    <text evidence="7">The sequence shown here is derived from an EMBL/GenBank/DDBJ whole genome shotgun (WGS) entry which is preliminary data.</text>
</comment>
<keyword evidence="2" id="KW-0285">Flavoprotein</keyword>